<dbReference type="GO" id="GO:0072318">
    <property type="term" value="P:clathrin coat disassembly"/>
    <property type="evidence" value="ECO:0007669"/>
    <property type="project" value="TreeGrafter"/>
</dbReference>
<proteinExistence type="predicted"/>
<dbReference type="InterPro" id="IPR036869">
    <property type="entry name" value="J_dom_sf"/>
</dbReference>
<dbReference type="PROSITE" id="PS50076">
    <property type="entry name" value="DNAJ_2"/>
    <property type="match status" value="1"/>
</dbReference>
<feature type="region of interest" description="Disordered" evidence="2">
    <location>
        <begin position="1319"/>
        <end position="1445"/>
    </location>
</feature>
<feature type="compositionally biased region" description="Basic and acidic residues" evidence="2">
    <location>
        <begin position="216"/>
        <end position="226"/>
    </location>
</feature>
<dbReference type="PANTHER" id="PTHR23172:SF87">
    <property type="entry name" value="CHAPERONE DNAJ-DOMAIN SUPERFAMILY PROTEIN"/>
    <property type="match status" value="1"/>
</dbReference>
<dbReference type="CDD" id="cd06257">
    <property type="entry name" value="DnaJ"/>
    <property type="match status" value="1"/>
</dbReference>
<feature type="region of interest" description="Disordered" evidence="2">
    <location>
        <begin position="1039"/>
        <end position="1066"/>
    </location>
</feature>
<dbReference type="Gene3D" id="1.10.287.110">
    <property type="entry name" value="DnaJ domain"/>
    <property type="match status" value="1"/>
</dbReference>
<protein>
    <recommendedName>
        <fullName evidence="3">J domain-containing protein</fullName>
    </recommendedName>
</protein>
<feature type="compositionally biased region" description="Polar residues" evidence="2">
    <location>
        <begin position="1618"/>
        <end position="1639"/>
    </location>
</feature>
<evidence type="ECO:0000313" key="5">
    <source>
        <dbReference type="Proteomes" id="UP001457282"/>
    </source>
</evidence>
<dbReference type="FunFam" id="1.10.287.110:FF:000009">
    <property type="entry name" value="Auxilin-related protein 1"/>
    <property type="match status" value="1"/>
</dbReference>
<feature type="compositionally biased region" description="Basic and acidic residues" evidence="2">
    <location>
        <begin position="1039"/>
        <end position="1057"/>
    </location>
</feature>
<reference evidence="4 5" key="1">
    <citation type="journal article" date="2023" name="G3 (Bethesda)">
        <title>A chromosome-length genome assembly and annotation of blackberry (Rubus argutus, cv. 'Hillquist').</title>
        <authorList>
            <person name="Bruna T."/>
            <person name="Aryal R."/>
            <person name="Dudchenko O."/>
            <person name="Sargent D.J."/>
            <person name="Mead D."/>
            <person name="Buti M."/>
            <person name="Cavallini A."/>
            <person name="Hytonen T."/>
            <person name="Andres J."/>
            <person name="Pham M."/>
            <person name="Weisz D."/>
            <person name="Mascagni F."/>
            <person name="Usai G."/>
            <person name="Natali L."/>
            <person name="Bassil N."/>
            <person name="Fernandez G.E."/>
            <person name="Lomsadze A."/>
            <person name="Armour M."/>
            <person name="Olukolu B."/>
            <person name="Poorten T."/>
            <person name="Britton C."/>
            <person name="Davik J."/>
            <person name="Ashrafi H."/>
            <person name="Aiden E.L."/>
            <person name="Borodovsky M."/>
            <person name="Worthington M."/>
        </authorList>
    </citation>
    <scope>NUCLEOTIDE SEQUENCE [LARGE SCALE GENOMIC DNA]</scope>
    <source>
        <strain evidence="4">PI 553951</strain>
    </source>
</reference>
<feature type="domain" description="J" evidence="3">
    <location>
        <begin position="1712"/>
        <end position="1776"/>
    </location>
</feature>
<dbReference type="PANTHER" id="PTHR23172">
    <property type="entry name" value="AUXILIN/CYCLIN G-ASSOCIATED KINASE-RELATED"/>
    <property type="match status" value="1"/>
</dbReference>
<dbReference type="GO" id="GO:0072583">
    <property type="term" value="P:clathrin-dependent endocytosis"/>
    <property type="evidence" value="ECO:0007669"/>
    <property type="project" value="TreeGrafter"/>
</dbReference>
<feature type="region of interest" description="Disordered" evidence="2">
    <location>
        <begin position="684"/>
        <end position="929"/>
    </location>
</feature>
<keyword evidence="1" id="KW-0175">Coiled coil</keyword>
<dbReference type="GO" id="GO:0005737">
    <property type="term" value="C:cytoplasm"/>
    <property type="evidence" value="ECO:0007669"/>
    <property type="project" value="TreeGrafter"/>
</dbReference>
<feature type="compositionally biased region" description="Polar residues" evidence="2">
    <location>
        <begin position="1334"/>
        <end position="1349"/>
    </location>
</feature>
<feature type="compositionally biased region" description="Basic and acidic residues" evidence="2">
    <location>
        <begin position="788"/>
        <end position="835"/>
    </location>
</feature>
<dbReference type="GO" id="GO:0031982">
    <property type="term" value="C:vesicle"/>
    <property type="evidence" value="ECO:0007669"/>
    <property type="project" value="TreeGrafter"/>
</dbReference>
<feature type="compositionally biased region" description="Low complexity" evidence="2">
    <location>
        <begin position="1598"/>
        <end position="1617"/>
    </location>
</feature>
<feature type="compositionally biased region" description="Basic and acidic residues" evidence="2">
    <location>
        <begin position="1519"/>
        <end position="1554"/>
    </location>
</feature>
<feature type="compositionally biased region" description="Basic and acidic residues" evidence="2">
    <location>
        <begin position="692"/>
        <end position="715"/>
    </location>
</feature>
<feature type="compositionally biased region" description="Basic and acidic residues" evidence="2">
    <location>
        <begin position="869"/>
        <end position="895"/>
    </location>
</feature>
<feature type="region of interest" description="Disordered" evidence="2">
    <location>
        <begin position="216"/>
        <end position="273"/>
    </location>
</feature>
<dbReference type="Proteomes" id="UP001457282">
    <property type="component" value="Unassembled WGS sequence"/>
</dbReference>
<feature type="region of interest" description="Disordered" evidence="2">
    <location>
        <begin position="103"/>
        <end position="126"/>
    </location>
</feature>
<feature type="compositionally biased region" description="Basic residues" evidence="2">
    <location>
        <begin position="1321"/>
        <end position="1332"/>
    </location>
</feature>
<name>A0AAW1YE49_RUBAR</name>
<dbReference type="InterPro" id="IPR001623">
    <property type="entry name" value="DnaJ_domain"/>
</dbReference>
<comment type="caution">
    <text evidence="4">The sequence shown here is derived from an EMBL/GenBank/DDBJ whole genome shotgun (WGS) entry which is preliminary data.</text>
</comment>
<organism evidence="4 5">
    <name type="scientific">Rubus argutus</name>
    <name type="common">Southern blackberry</name>
    <dbReference type="NCBI Taxonomy" id="59490"/>
    <lineage>
        <taxon>Eukaryota</taxon>
        <taxon>Viridiplantae</taxon>
        <taxon>Streptophyta</taxon>
        <taxon>Embryophyta</taxon>
        <taxon>Tracheophyta</taxon>
        <taxon>Spermatophyta</taxon>
        <taxon>Magnoliopsida</taxon>
        <taxon>eudicotyledons</taxon>
        <taxon>Gunneridae</taxon>
        <taxon>Pentapetalae</taxon>
        <taxon>rosids</taxon>
        <taxon>fabids</taxon>
        <taxon>Rosales</taxon>
        <taxon>Rosaceae</taxon>
        <taxon>Rosoideae</taxon>
        <taxon>Rosoideae incertae sedis</taxon>
        <taxon>Rubus</taxon>
    </lineage>
</organism>
<feature type="compositionally biased region" description="Basic and acidic residues" evidence="2">
    <location>
        <begin position="1642"/>
        <end position="1654"/>
    </location>
</feature>
<feature type="region of interest" description="Disordered" evidence="2">
    <location>
        <begin position="479"/>
        <end position="498"/>
    </location>
</feature>
<feature type="region of interest" description="Disordered" evidence="2">
    <location>
        <begin position="1463"/>
        <end position="1654"/>
    </location>
</feature>
<dbReference type="GO" id="GO:0030276">
    <property type="term" value="F:clathrin binding"/>
    <property type="evidence" value="ECO:0007669"/>
    <property type="project" value="TreeGrafter"/>
</dbReference>
<feature type="compositionally biased region" description="Basic and acidic residues" evidence="2">
    <location>
        <begin position="848"/>
        <end position="862"/>
    </location>
</feature>
<evidence type="ECO:0000256" key="1">
    <source>
        <dbReference type="ARBA" id="ARBA00023054"/>
    </source>
</evidence>
<evidence type="ECO:0000313" key="4">
    <source>
        <dbReference type="EMBL" id="KAK9947052.1"/>
    </source>
</evidence>
<feature type="compositionally biased region" description="Polar residues" evidence="2">
    <location>
        <begin position="227"/>
        <end position="257"/>
    </location>
</feature>
<evidence type="ECO:0000256" key="2">
    <source>
        <dbReference type="SAM" id="MobiDB-lite"/>
    </source>
</evidence>
<feature type="compositionally biased region" description="Basic and acidic residues" evidence="2">
    <location>
        <begin position="1415"/>
        <end position="1445"/>
    </location>
</feature>
<gene>
    <name evidence="4" type="ORF">M0R45_012489</name>
</gene>
<feature type="compositionally biased region" description="Polar residues" evidence="2">
    <location>
        <begin position="1369"/>
        <end position="1378"/>
    </location>
</feature>
<feature type="compositionally biased region" description="Basic and acidic residues" evidence="2">
    <location>
        <begin position="728"/>
        <end position="775"/>
    </location>
</feature>
<accession>A0AAW1YE49</accession>
<feature type="compositionally biased region" description="Basic and acidic residues" evidence="2">
    <location>
        <begin position="1350"/>
        <end position="1365"/>
    </location>
</feature>
<dbReference type="EMBL" id="JBEDUW010000002">
    <property type="protein sequence ID" value="KAK9947052.1"/>
    <property type="molecule type" value="Genomic_DNA"/>
</dbReference>
<dbReference type="SUPFAM" id="SSF46565">
    <property type="entry name" value="Chaperone J-domain"/>
    <property type="match status" value="1"/>
</dbReference>
<feature type="compositionally biased region" description="Basic and acidic residues" evidence="2">
    <location>
        <begin position="1383"/>
        <end position="1395"/>
    </location>
</feature>
<sequence length="1776" mass="199334">MEYQTSSVSVSQKLSTGHSIYDGVFSSAPSNFMVSAFSSRLEDYDEIFGGSSSIPVLEVPELSERKASVDVRSSKLDYSNVFGGFGDSDFAVPYEELFAEPKKKNKLHKESRTQTPKEANPSCPEENVDLSHEAGYESFDGVNKFRMSYNKSNHRSKSFGRGTTGIAELHAVPAYTCLIDEETTPVSTTQGDKPLPSEANNASTVNGVERIMEGSHHMKATKDHQSTDANKQTSGGVAKAQNASNWKRSGSIDSLFSSGEIGQGTSHSNMPPFPRMLSQGKGKFEKPMASLFGVSNSDIFEGADSVSSPPYFDEEVDTNSVAAASVAALTKAIEEAQASIQMAKELMDRKKVGLQSRVKLSFDNSTKLESRKGDNFADKASVSKKKTTKEVYDKVDVPVHVSAGPEQVTPAFEDASIISGVKVTGREMHGKEFAGDASIFKEKKSQELHEEVDVTVHVSARPEQVTATVEDADKLGDWKEIQGKGHGKDCEPTPTDHRHQEADSEAAEQFYEFADTGEHDVLEAAERFYEFADSSEPDVSEAAEEFYEFADSNEDSDTTLENEAFETPEQGSKSIKVVTEEENREVEKIVNVVGGISEFEDHANELASAQEVYHQEDIDKSQDAPREHGETWKLKATHVKETFEEKQNGDDKMFENQELQETEHVKIKLVAQERVENEKIDREACMQEENEREQKDGHMAEDTERSLNKDSRQEIIETVNDFNDEDDFAKRLKDDSESEGNEKVQDTRANEKLQKDGHMAEDTERSLNKDSRQEIIETVNDFYDEDDFAKRLKDDSESEGNEKLQDTRSNEKLQKDAHMAEDTERSLNKDSRQEIIETVNDLNDEVDFEKRRKDDGKSEGNEKLQSTRGNEKLQKDAHMAEVTEGSLNKDSRQEIIETVNDFNDKDDFEKTLKDDGESEGNEKLQDTRANEKILEGYNCQKKECENREGESFKSVEAGRMQILIDESTEDEKVKATQEDQLNPECNFEAADNQYEHEEASTRHVEYDNDVEETLKVPTHEEDGGMIEVAETLIELKENEHRSELPEEKNGMEEKEMCETDGSAPGVKLPEMLKQMEDATEIHSFDKNGINASRNDMSIGQKQDDHLAEEPNVDCSLGRQVEEFEESGDINKDMMAAEVAVNQERNNNSSKPRKRWFGTNEVSETLIKLEEDGSQSESVEEEDVMEEKVICEIEGLAPGVKLADILVQMEDVIETHPSDTNGTSVYRNAMNCGKKRDAQLAREPEVSCNLGKHVEEHGEINDMMEAEVAAVSHEENMHNTKSSHRKRWFDDGNDTKVAQAPLIFGRKGGSVLLDHEMETSLRTKRNKENRHKVMASQSTEGNEENQQSTLRPKESETIYRSPKELEQENNENPQATLSSEESETDHSSQEDGKEGIKVSQAPLKTEESETNYTSQKEVEREKKENQQETPTAKEFEISDSSQKEVELQKEHMIQKAAKRLERERLKDKKAAERAMREARERSFAEARERAAESRQKVMAEAQGRLGKTSVQANDTSLAEKASKEAKLKLERAAVERATVEARERALEKALSEKAAYEAGKQAKRSVSEKYSGASTDGKAKRSVSEKVPGSSRDNGMKLSFDPESKSSFPSSSSRSPNSLNQCDPSSAESTGGTNGESAQRNKARLERNQRTAERAAKALAEKNNRDLLVQQEQAERNRLAEVLDAEVKRWSSGKERNLRALLSTLQYILGPDSGWQPIPLTDIVTAVAVKKAYRKAALFVHPDKLQQRGASIQQKYTCEKVFDLLKEAWNRFSVEER</sequence>
<feature type="compositionally biased region" description="Basic and acidic residues" evidence="2">
    <location>
        <begin position="902"/>
        <end position="929"/>
    </location>
</feature>
<feature type="compositionally biased region" description="Basic and acidic residues" evidence="2">
    <location>
        <begin position="1463"/>
        <end position="1496"/>
    </location>
</feature>
<keyword evidence="5" id="KW-1185">Reference proteome</keyword>
<evidence type="ECO:0000259" key="3">
    <source>
        <dbReference type="PROSITE" id="PS50076"/>
    </source>
</evidence>